<name>A0A8S5V080_9CAUD</name>
<keyword evidence="2" id="KW-0255">Endonuclease</keyword>
<keyword evidence="2" id="KW-0540">Nuclease</keyword>
<evidence type="ECO:0000313" key="2">
    <source>
        <dbReference type="EMBL" id="DAG00144.1"/>
    </source>
</evidence>
<proteinExistence type="predicted"/>
<evidence type="ECO:0000259" key="1">
    <source>
        <dbReference type="Pfam" id="PF13392"/>
    </source>
</evidence>
<dbReference type="Gene3D" id="3.90.75.20">
    <property type="match status" value="2"/>
</dbReference>
<organism evidence="2">
    <name type="scientific">Siphoviridae sp. ctTPJ4</name>
    <dbReference type="NCBI Taxonomy" id="2825519"/>
    <lineage>
        <taxon>Viruses</taxon>
        <taxon>Duplodnaviria</taxon>
        <taxon>Heunggongvirae</taxon>
        <taxon>Uroviricota</taxon>
        <taxon>Caudoviricetes</taxon>
    </lineage>
</organism>
<dbReference type="Pfam" id="PF13392">
    <property type="entry name" value="HNH_3"/>
    <property type="match status" value="2"/>
</dbReference>
<reference evidence="2" key="1">
    <citation type="journal article" date="2021" name="Proc. Natl. Acad. Sci. U.S.A.">
        <title>A Catalog of Tens of Thousands of Viruses from Human Metagenomes Reveals Hidden Associations with Chronic Diseases.</title>
        <authorList>
            <person name="Tisza M.J."/>
            <person name="Buck C.B."/>
        </authorList>
    </citation>
    <scope>NUCLEOTIDE SEQUENCE</scope>
    <source>
        <strain evidence="2">CtTPJ4</strain>
    </source>
</reference>
<sequence>MRLLGELIWEHFNHAEVPPYHVIHHIDGDDWNCALDNLELVDLRDEFVPLRDWPDFGVSKSAEIVNFTTGNRIANRFREDRDQMVISFRAGGQTRTLLLPTTVWRAYRGEIPDDRHIGYKDGDKENCSLENLELLEGSRPYKPRRTRWEPDENGFMPIDYYINMKDGVKGAVESGIPQHCRVVL</sequence>
<dbReference type="InterPro" id="IPR003615">
    <property type="entry name" value="HNH_nuc"/>
</dbReference>
<dbReference type="InterPro" id="IPR044925">
    <property type="entry name" value="His-Me_finger_sf"/>
</dbReference>
<keyword evidence="2" id="KW-0378">Hydrolase</keyword>
<dbReference type="GO" id="GO:0004519">
    <property type="term" value="F:endonuclease activity"/>
    <property type="evidence" value="ECO:0007669"/>
    <property type="project" value="UniProtKB-KW"/>
</dbReference>
<feature type="domain" description="HNH nuclease" evidence="1">
    <location>
        <begin position="7"/>
        <end position="41"/>
    </location>
</feature>
<accession>A0A8S5V080</accession>
<dbReference type="EMBL" id="BK016177">
    <property type="protein sequence ID" value="DAG00144.1"/>
    <property type="molecule type" value="Genomic_DNA"/>
</dbReference>
<feature type="domain" description="HNH nuclease" evidence="1">
    <location>
        <begin position="102"/>
        <end position="135"/>
    </location>
</feature>
<protein>
    <submittedName>
        <fullName evidence="2">Homing endonuclease</fullName>
    </submittedName>
</protein>
<dbReference type="SUPFAM" id="SSF54060">
    <property type="entry name" value="His-Me finger endonucleases"/>
    <property type="match status" value="2"/>
</dbReference>